<evidence type="ECO:0000256" key="4">
    <source>
        <dbReference type="ARBA" id="ARBA00022839"/>
    </source>
</evidence>
<dbReference type="RefSeq" id="WP_015556826.1">
    <property type="nucleotide sequence ID" value="NC_021038.1"/>
</dbReference>
<dbReference type="GO" id="GO:0051536">
    <property type="term" value="F:iron-sulfur cluster binding"/>
    <property type="evidence" value="ECO:0007669"/>
    <property type="project" value="UniProtKB-KW"/>
</dbReference>
<dbReference type="EC" id="3.1.12.1" evidence="9"/>
<dbReference type="KEGG" id="sbr:SY1_17720"/>
<feature type="domain" description="DUF83" evidence="10">
    <location>
        <begin position="11"/>
        <end position="168"/>
    </location>
</feature>
<dbReference type="GO" id="GO:0051607">
    <property type="term" value="P:defense response to virus"/>
    <property type="evidence" value="ECO:0007669"/>
    <property type="project" value="UniProtKB-KW"/>
</dbReference>
<comment type="cofactor">
    <cofactor evidence="9">
        <name>iron-sulfur cluster</name>
        <dbReference type="ChEBI" id="CHEBI:30408"/>
    </cofactor>
</comment>
<dbReference type="Gene3D" id="3.90.320.10">
    <property type="match status" value="1"/>
</dbReference>
<organism evidence="11 12">
    <name type="scientific">Fretibacterium fastidiosum</name>
    <dbReference type="NCBI Taxonomy" id="651822"/>
    <lineage>
        <taxon>Bacteria</taxon>
        <taxon>Thermotogati</taxon>
        <taxon>Synergistota</taxon>
        <taxon>Synergistia</taxon>
        <taxon>Synergistales</taxon>
        <taxon>Aminobacteriaceae</taxon>
        <taxon>Fretibacterium</taxon>
    </lineage>
</organism>
<reference evidence="11 12" key="2">
    <citation type="submission" date="2010-03" db="EMBL/GenBank/DDBJ databases">
        <authorList>
            <person name="Pajon A."/>
        </authorList>
    </citation>
    <scope>NUCLEOTIDE SEQUENCE [LARGE SCALE GENOMIC DNA]</scope>
    <source>
        <strain evidence="11 12">SGP1</strain>
    </source>
</reference>
<evidence type="ECO:0000256" key="8">
    <source>
        <dbReference type="ARBA" id="ARBA00023211"/>
    </source>
</evidence>
<dbReference type="InterPro" id="IPR011604">
    <property type="entry name" value="PDDEXK-like_dom_sf"/>
</dbReference>
<evidence type="ECO:0000256" key="7">
    <source>
        <dbReference type="ARBA" id="ARBA00023118"/>
    </source>
</evidence>
<protein>
    <recommendedName>
        <fullName evidence="9">CRISPR-associated exonuclease Cas4</fullName>
        <ecNumber evidence="9">3.1.12.1</ecNumber>
    </recommendedName>
</protein>
<evidence type="ECO:0000256" key="9">
    <source>
        <dbReference type="RuleBase" id="RU365022"/>
    </source>
</evidence>
<evidence type="ECO:0000256" key="3">
    <source>
        <dbReference type="ARBA" id="ARBA00022801"/>
    </source>
</evidence>
<keyword evidence="1 9" id="KW-0540">Nuclease</keyword>
<dbReference type="InterPro" id="IPR022765">
    <property type="entry name" value="Dna2/Cas4_DUF83"/>
</dbReference>
<evidence type="ECO:0000256" key="1">
    <source>
        <dbReference type="ARBA" id="ARBA00022722"/>
    </source>
</evidence>
<dbReference type="NCBIfam" id="TIGR00372">
    <property type="entry name" value="cas4"/>
    <property type="match status" value="1"/>
</dbReference>
<keyword evidence="7 9" id="KW-0051">Antiviral defense</keyword>
<dbReference type="AlphaFoldDB" id="A0AB94IYA6"/>
<evidence type="ECO:0000313" key="12">
    <source>
        <dbReference type="Proteomes" id="UP000008957"/>
    </source>
</evidence>
<dbReference type="Pfam" id="PF01930">
    <property type="entry name" value="Cas_Cas4"/>
    <property type="match status" value="1"/>
</dbReference>
<dbReference type="EMBL" id="FP929056">
    <property type="protein sequence ID" value="CBL28679.1"/>
    <property type="molecule type" value="Genomic_DNA"/>
</dbReference>
<evidence type="ECO:0000259" key="10">
    <source>
        <dbReference type="Pfam" id="PF01930"/>
    </source>
</evidence>
<dbReference type="PANTHER" id="PTHR37168">
    <property type="entry name" value="CRISPR-ASSOCIATED EXONUCLEASE CAS4"/>
    <property type="match status" value="1"/>
</dbReference>
<evidence type="ECO:0000256" key="6">
    <source>
        <dbReference type="ARBA" id="ARBA00023014"/>
    </source>
</evidence>
<dbReference type="Proteomes" id="UP000008957">
    <property type="component" value="Chromosome"/>
</dbReference>
<name>A0AB94IYA6_9BACT</name>
<reference evidence="12" key="1">
    <citation type="submission" date="2010-03" db="EMBL/GenBank/DDBJ databases">
        <title>The genome sequence of Synergistetes sp. SGP1.</title>
        <authorList>
            <consortium name="metaHIT consortium -- http://www.metahit.eu/"/>
            <person name="Pajon A."/>
            <person name="Turner K."/>
            <person name="Parkhill J."/>
            <person name="Wade W."/>
            <person name="Vartoukian S."/>
        </authorList>
    </citation>
    <scope>NUCLEOTIDE SEQUENCE [LARGE SCALE GENOMIC DNA]</scope>
    <source>
        <strain evidence="12">SGP1</strain>
    </source>
</reference>
<comment type="cofactor">
    <cofactor evidence="9">
        <name>Mg(2+)</name>
        <dbReference type="ChEBI" id="CHEBI:18420"/>
    </cofactor>
    <cofactor evidence="9">
        <name>Mn(2+)</name>
        <dbReference type="ChEBI" id="CHEBI:29035"/>
    </cofactor>
    <text evidence="9">Mg(2+) or Mn(2+) required for ssDNA cleavage activity.</text>
</comment>
<accession>A0AB94IYA6</accession>
<keyword evidence="2 9" id="KW-0479">Metal-binding</keyword>
<evidence type="ECO:0000256" key="5">
    <source>
        <dbReference type="ARBA" id="ARBA00023004"/>
    </source>
</evidence>
<keyword evidence="8 9" id="KW-0464">Manganese</keyword>
<keyword evidence="3 9" id="KW-0378">Hydrolase</keyword>
<keyword evidence="6 9" id="KW-0411">Iron-sulfur</keyword>
<gene>
    <name evidence="11" type="ORF">SY1_17720</name>
</gene>
<dbReference type="InterPro" id="IPR013343">
    <property type="entry name" value="CRISPR-assoc_prot_Cas4"/>
</dbReference>
<sequence>MVFSEEARIGGTLVWYWSICVRQVWLMARGIEPEPRDDFLALGRLIDRNSYARERHQVAFGDNRFDFVQGADGDLVVCEVKKSSRAERSARLQLAHYLYDLQKAGIEARGVLMFPTEKKRVEVVLTDELMAELDAAYDAIGTLVRRDAPPAAESCKYCGKCAYAEYCWG</sequence>
<dbReference type="GO" id="GO:0046872">
    <property type="term" value="F:metal ion binding"/>
    <property type="evidence" value="ECO:0007669"/>
    <property type="project" value="UniProtKB-KW"/>
</dbReference>
<dbReference type="PANTHER" id="PTHR37168:SF2">
    <property type="entry name" value="CRISPR-ASSOCIATED EXONUCLEASE CAS4"/>
    <property type="match status" value="1"/>
</dbReference>
<proteinExistence type="inferred from homology"/>
<keyword evidence="12" id="KW-1185">Reference proteome</keyword>
<evidence type="ECO:0000313" key="11">
    <source>
        <dbReference type="EMBL" id="CBL28679.1"/>
    </source>
</evidence>
<comment type="similarity">
    <text evidence="9">Belongs to the CRISPR-associated exonuclease Cas4 family.</text>
</comment>
<keyword evidence="5 9" id="KW-0408">Iron</keyword>
<comment type="function">
    <text evidence="9">CRISPR (clustered regularly interspaced short palindromic repeat) is an adaptive immune system that provides protection against mobile genetic elements (viruses, transposable elements and conjugative plasmids). CRISPR clusters contain sequences complementary to antecedent mobile elements and target invading nucleic acids. CRISPR clusters are transcribed and processed into CRISPR RNA (crRNA).</text>
</comment>
<evidence type="ECO:0000256" key="2">
    <source>
        <dbReference type="ARBA" id="ARBA00022723"/>
    </source>
</evidence>
<keyword evidence="4 9" id="KW-0269">Exonuclease</keyword>
<dbReference type="GO" id="GO:0004527">
    <property type="term" value="F:exonuclease activity"/>
    <property type="evidence" value="ECO:0007669"/>
    <property type="project" value="UniProtKB-KW"/>
</dbReference>